<evidence type="ECO:0000313" key="2">
    <source>
        <dbReference type="Proteomes" id="UP000193067"/>
    </source>
</evidence>
<gene>
    <name evidence="1" type="ORF">PYCCODRAFT_566403</name>
</gene>
<name>A0A1Y2IIP5_TRAC3</name>
<dbReference type="AlphaFoldDB" id="A0A1Y2IIP5"/>
<reference evidence="1 2" key="1">
    <citation type="journal article" date="2015" name="Biotechnol. Biofuels">
        <title>Enhanced degradation of softwood versus hardwood by the white-rot fungus Pycnoporus coccineus.</title>
        <authorList>
            <person name="Couturier M."/>
            <person name="Navarro D."/>
            <person name="Chevret D."/>
            <person name="Henrissat B."/>
            <person name="Piumi F."/>
            <person name="Ruiz-Duenas F.J."/>
            <person name="Martinez A.T."/>
            <person name="Grigoriev I.V."/>
            <person name="Riley R."/>
            <person name="Lipzen A."/>
            <person name="Berrin J.G."/>
            <person name="Master E.R."/>
            <person name="Rosso M.N."/>
        </authorList>
    </citation>
    <scope>NUCLEOTIDE SEQUENCE [LARGE SCALE GENOMIC DNA]</scope>
    <source>
        <strain evidence="1 2">BRFM310</strain>
    </source>
</reference>
<protein>
    <submittedName>
        <fullName evidence="1">Uncharacterized protein</fullName>
    </submittedName>
</protein>
<evidence type="ECO:0000313" key="1">
    <source>
        <dbReference type="EMBL" id="OSD00998.1"/>
    </source>
</evidence>
<dbReference type="EMBL" id="KZ084114">
    <property type="protein sequence ID" value="OSD00998.1"/>
    <property type="molecule type" value="Genomic_DNA"/>
</dbReference>
<organism evidence="1 2">
    <name type="scientific">Trametes coccinea (strain BRFM310)</name>
    <name type="common">Pycnoporus coccineus</name>
    <dbReference type="NCBI Taxonomy" id="1353009"/>
    <lineage>
        <taxon>Eukaryota</taxon>
        <taxon>Fungi</taxon>
        <taxon>Dikarya</taxon>
        <taxon>Basidiomycota</taxon>
        <taxon>Agaricomycotina</taxon>
        <taxon>Agaricomycetes</taxon>
        <taxon>Polyporales</taxon>
        <taxon>Polyporaceae</taxon>
        <taxon>Trametes</taxon>
    </lineage>
</organism>
<keyword evidence="2" id="KW-1185">Reference proteome</keyword>
<dbReference type="Proteomes" id="UP000193067">
    <property type="component" value="Unassembled WGS sequence"/>
</dbReference>
<dbReference type="OrthoDB" id="10599679at2759"/>
<sequence>MRSLRARMPACWALLTGHTRYPCRCESWLRLQYTTALAASPASLHVCSPLLLHPAMTLRRIRPQATCRRFQKYIRFPPGAMIALSPVLGRSNGRWVSLYRAHSLRQ</sequence>
<accession>A0A1Y2IIP5</accession>
<proteinExistence type="predicted"/>